<proteinExistence type="predicted"/>
<feature type="transmembrane region" description="Helical" evidence="1">
    <location>
        <begin position="12"/>
        <end position="33"/>
    </location>
</feature>
<dbReference type="Proteomes" id="UP000238882">
    <property type="component" value="Unassembled WGS sequence"/>
</dbReference>
<sequence length="68" mass="7890">MNKKIEKEKKEVKLSLGLLTGYCIAGTFQKFYADIPWSEAFSKKELLMSFAGIFISVFIIIRLKNKRK</sequence>
<name>A0A2S7WKX0_9FLAO</name>
<gene>
    <name evidence="2" type="ORF">BTO18_03105</name>
</gene>
<evidence type="ECO:0000256" key="1">
    <source>
        <dbReference type="SAM" id="Phobius"/>
    </source>
</evidence>
<keyword evidence="1" id="KW-1133">Transmembrane helix</keyword>
<feature type="transmembrane region" description="Helical" evidence="1">
    <location>
        <begin position="45"/>
        <end position="63"/>
    </location>
</feature>
<keyword evidence="1" id="KW-0812">Transmembrane</keyword>
<protein>
    <submittedName>
        <fullName evidence="2">Uncharacterized protein</fullName>
    </submittedName>
</protein>
<dbReference type="AlphaFoldDB" id="A0A2S7WKX0"/>
<dbReference type="RefSeq" id="WP_105014823.1">
    <property type="nucleotide sequence ID" value="NZ_MSCN01000001.1"/>
</dbReference>
<keyword evidence="1" id="KW-0472">Membrane</keyword>
<accession>A0A2S7WKX0</accession>
<evidence type="ECO:0000313" key="2">
    <source>
        <dbReference type="EMBL" id="PQJ78239.1"/>
    </source>
</evidence>
<organism evidence="2 3">
    <name type="scientific">Polaribacter porphyrae</name>
    <dbReference type="NCBI Taxonomy" id="1137780"/>
    <lineage>
        <taxon>Bacteria</taxon>
        <taxon>Pseudomonadati</taxon>
        <taxon>Bacteroidota</taxon>
        <taxon>Flavobacteriia</taxon>
        <taxon>Flavobacteriales</taxon>
        <taxon>Flavobacteriaceae</taxon>
    </lineage>
</organism>
<dbReference type="OrthoDB" id="9950332at2"/>
<evidence type="ECO:0000313" key="3">
    <source>
        <dbReference type="Proteomes" id="UP000238882"/>
    </source>
</evidence>
<reference evidence="2 3" key="1">
    <citation type="submission" date="2016-12" db="EMBL/GenBank/DDBJ databases">
        <title>Trade-off between light-utilization and light-protection in marine flavobacteria.</title>
        <authorList>
            <person name="Kumagai Y."/>
            <person name="Yoshizawa S."/>
            <person name="Kogure K."/>
            <person name="Iwasaki W."/>
        </authorList>
    </citation>
    <scope>NUCLEOTIDE SEQUENCE [LARGE SCALE GENOMIC DNA]</scope>
    <source>
        <strain evidence="2 3">NBRC 108759</strain>
    </source>
</reference>
<dbReference type="EMBL" id="MSCN01000001">
    <property type="protein sequence ID" value="PQJ78239.1"/>
    <property type="molecule type" value="Genomic_DNA"/>
</dbReference>
<keyword evidence="3" id="KW-1185">Reference proteome</keyword>
<comment type="caution">
    <text evidence="2">The sequence shown here is derived from an EMBL/GenBank/DDBJ whole genome shotgun (WGS) entry which is preliminary data.</text>
</comment>